<feature type="compositionally biased region" description="Polar residues" evidence="1">
    <location>
        <begin position="151"/>
        <end position="166"/>
    </location>
</feature>
<proteinExistence type="predicted"/>
<reference evidence="2 3" key="1">
    <citation type="submission" date="2020-03" db="EMBL/GenBank/DDBJ databases">
        <title>Draft Genome Sequence of Cudoniella acicularis.</title>
        <authorList>
            <person name="Buettner E."/>
            <person name="Kellner H."/>
        </authorList>
    </citation>
    <scope>NUCLEOTIDE SEQUENCE [LARGE SCALE GENOMIC DNA]</scope>
    <source>
        <strain evidence="2 3">DSM 108380</strain>
    </source>
</reference>
<dbReference type="EMBL" id="JAAMPI010000714">
    <property type="protein sequence ID" value="KAF4629145.1"/>
    <property type="molecule type" value="Genomic_DNA"/>
</dbReference>
<evidence type="ECO:0000313" key="2">
    <source>
        <dbReference type="EMBL" id="KAF4629145.1"/>
    </source>
</evidence>
<dbReference type="Proteomes" id="UP000566819">
    <property type="component" value="Unassembled WGS sequence"/>
</dbReference>
<evidence type="ECO:0000313" key="3">
    <source>
        <dbReference type="Proteomes" id="UP000566819"/>
    </source>
</evidence>
<dbReference type="AlphaFoldDB" id="A0A8H4W2B8"/>
<name>A0A8H4W2B8_9HELO</name>
<feature type="region of interest" description="Disordered" evidence="1">
    <location>
        <begin position="127"/>
        <end position="166"/>
    </location>
</feature>
<evidence type="ECO:0000256" key="1">
    <source>
        <dbReference type="SAM" id="MobiDB-lite"/>
    </source>
</evidence>
<sequence>MAFDWNSDQYPIYNDRVMIVGPAQTKAPRTIVRGETMGRLWKDRRSVKIGRVGFNATYEGATDNQALTVGRADPMTRKLSSTIHMASERLWCGLDDDEEDAMLRTRESDPPKPFTATLLGRAPVAYRSDDDDDIWSSPGRASTRPAPRGTETVSRVTTAESLSCLP</sequence>
<comment type="caution">
    <text evidence="2">The sequence shown here is derived from an EMBL/GenBank/DDBJ whole genome shotgun (WGS) entry which is preliminary data.</text>
</comment>
<keyword evidence="3" id="KW-1185">Reference proteome</keyword>
<gene>
    <name evidence="2" type="ORF">G7Y89_g9003</name>
</gene>
<accession>A0A8H4W2B8</accession>
<protein>
    <submittedName>
        <fullName evidence="2">Uncharacterized protein</fullName>
    </submittedName>
</protein>
<organism evidence="2 3">
    <name type="scientific">Cudoniella acicularis</name>
    <dbReference type="NCBI Taxonomy" id="354080"/>
    <lineage>
        <taxon>Eukaryota</taxon>
        <taxon>Fungi</taxon>
        <taxon>Dikarya</taxon>
        <taxon>Ascomycota</taxon>
        <taxon>Pezizomycotina</taxon>
        <taxon>Leotiomycetes</taxon>
        <taxon>Helotiales</taxon>
        <taxon>Tricladiaceae</taxon>
        <taxon>Cudoniella</taxon>
    </lineage>
</organism>